<proteinExistence type="predicted"/>
<feature type="compositionally biased region" description="Polar residues" evidence="1">
    <location>
        <begin position="36"/>
        <end position="56"/>
    </location>
</feature>
<evidence type="ECO:0000313" key="2">
    <source>
        <dbReference type="EMBL" id="EMP32676.1"/>
    </source>
</evidence>
<dbReference type="AlphaFoldDB" id="M7B433"/>
<name>M7B433_CHEMY</name>
<evidence type="ECO:0000256" key="1">
    <source>
        <dbReference type="SAM" id="MobiDB-lite"/>
    </source>
</evidence>
<feature type="region of interest" description="Disordered" evidence="1">
    <location>
        <begin position="16"/>
        <end position="56"/>
    </location>
</feature>
<reference evidence="3" key="1">
    <citation type="journal article" date="2013" name="Nat. Genet.">
        <title>The draft genomes of soft-shell turtle and green sea turtle yield insights into the development and evolution of the turtle-specific body plan.</title>
        <authorList>
            <person name="Wang Z."/>
            <person name="Pascual-Anaya J."/>
            <person name="Zadissa A."/>
            <person name="Li W."/>
            <person name="Niimura Y."/>
            <person name="Huang Z."/>
            <person name="Li C."/>
            <person name="White S."/>
            <person name="Xiong Z."/>
            <person name="Fang D."/>
            <person name="Wang B."/>
            <person name="Ming Y."/>
            <person name="Chen Y."/>
            <person name="Zheng Y."/>
            <person name="Kuraku S."/>
            <person name="Pignatelli M."/>
            <person name="Herrero J."/>
            <person name="Beal K."/>
            <person name="Nozawa M."/>
            <person name="Li Q."/>
            <person name="Wang J."/>
            <person name="Zhang H."/>
            <person name="Yu L."/>
            <person name="Shigenobu S."/>
            <person name="Wang J."/>
            <person name="Liu J."/>
            <person name="Flicek P."/>
            <person name="Searle S."/>
            <person name="Wang J."/>
            <person name="Kuratani S."/>
            <person name="Yin Y."/>
            <person name="Aken B."/>
            <person name="Zhang G."/>
            <person name="Irie N."/>
        </authorList>
    </citation>
    <scope>NUCLEOTIDE SEQUENCE [LARGE SCALE GENOMIC DNA]</scope>
</reference>
<feature type="compositionally biased region" description="Polar residues" evidence="1">
    <location>
        <begin position="17"/>
        <end position="26"/>
    </location>
</feature>
<dbReference type="Proteomes" id="UP000031443">
    <property type="component" value="Unassembled WGS sequence"/>
</dbReference>
<accession>M7B433</accession>
<evidence type="ECO:0000313" key="3">
    <source>
        <dbReference type="Proteomes" id="UP000031443"/>
    </source>
</evidence>
<dbReference type="EMBL" id="KB539241">
    <property type="protein sequence ID" value="EMP32676.1"/>
    <property type="molecule type" value="Genomic_DNA"/>
</dbReference>
<organism evidence="2 3">
    <name type="scientific">Chelonia mydas</name>
    <name type="common">Green sea-turtle</name>
    <name type="synonym">Chelonia agassizi</name>
    <dbReference type="NCBI Taxonomy" id="8469"/>
    <lineage>
        <taxon>Eukaryota</taxon>
        <taxon>Metazoa</taxon>
        <taxon>Chordata</taxon>
        <taxon>Craniata</taxon>
        <taxon>Vertebrata</taxon>
        <taxon>Euteleostomi</taxon>
        <taxon>Archelosauria</taxon>
        <taxon>Testudinata</taxon>
        <taxon>Testudines</taxon>
        <taxon>Cryptodira</taxon>
        <taxon>Durocryptodira</taxon>
        <taxon>Americhelydia</taxon>
        <taxon>Chelonioidea</taxon>
        <taxon>Cheloniidae</taxon>
        <taxon>Chelonia</taxon>
    </lineage>
</organism>
<gene>
    <name evidence="2" type="ORF">UY3_10166</name>
</gene>
<keyword evidence="3" id="KW-1185">Reference proteome</keyword>
<sequence>MVTPEGIISFIVEVEEQQQSQHNSSPEETDGEQALQKLSTETSQTVDAANTDLFSY</sequence>
<protein>
    <submittedName>
        <fullName evidence="2">Uncharacterized protein</fullName>
    </submittedName>
</protein>